<dbReference type="GO" id="GO:0003677">
    <property type="term" value="F:DNA binding"/>
    <property type="evidence" value="ECO:0007669"/>
    <property type="project" value="InterPro"/>
</dbReference>
<dbReference type="SUPFAM" id="SSF47413">
    <property type="entry name" value="lambda repressor-like DNA-binding domains"/>
    <property type="match status" value="1"/>
</dbReference>
<organism evidence="2 3">
    <name type="scientific">Brucella tritici</name>
    <dbReference type="NCBI Taxonomy" id="94626"/>
    <lineage>
        <taxon>Bacteria</taxon>
        <taxon>Pseudomonadati</taxon>
        <taxon>Pseudomonadota</taxon>
        <taxon>Alphaproteobacteria</taxon>
        <taxon>Hyphomicrobiales</taxon>
        <taxon>Brucellaceae</taxon>
        <taxon>Brucella/Ochrobactrum group</taxon>
        <taxon>Brucella</taxon>
    </lineage>
</organism>
<evidence type="ECO:0000313" key="2">
    <source>
        <dbReference type="EMBL" id="KAB2675936.1"/>
    </source>
</evidence>
<reference evidence="2 3" key="1">
    <citation type="submission" date="2019-09" db="EMBL/GenBank/DDBJ databases">
        <title>Taxonomic organization of the family Brucellaceae based on a phylogenomic approach.</title>
        <authorList>
            <person name="Leclercq S."/>
            <person name="Cloeckaert A."/>
            <person name="Zygmunt M.S."/>
        </authorList>
    </citation>
    <scope>NUCLEOTIDE SEQUENCE [LARGE SCALE GENOMIC DNA]</scope>
    <source>
        <strain evidence="2 3">WS1830</strain>
    </source>
</reference>
<name>A0A6L3Y9H1_9HYPH</name>
<protein>
    <submittedName>
        <fullName evidence="2">XRE family transcriptional regulator</fullName>
    </submittedName>
</protein>
<dbReference type="EMBL" id="WBVX01000052">
    <property type="protein sequence ID" value="KAB2675936.1"/>
    <property type="molecule type" value="Genomic_DNA"/>
</dbReference>
<comment type="caution">
    <text evidence="2">The sequence shown here is derived from an EMBL/GenBank/DDBJ whole genome shotgun (WGS) entry which is preliminary data.</text>
</comment>
<dbReference type="AlphaFoldDB" id="A0A6L3Y9H1"/>
<evidence type="ECO:0000313" key="3">
    <source>
        <dbReference type="Proteomes" id="UP000481643"/>
    </source>
</evidence>
<dbReference type="InterPro" id="IPR010982">
    <property type="entry name" value="Lambda_DNA-bd_dom_sf"/>
</dbReference>
<sequence>MFAELSLPEADGHFLKAQIVEEIYRLTKDMKLTQARAGDLMGITQPEVSRLFKGNFREYSVERLMGFLTAFAQDVEIVTRPRDHSAGRGHISFTAARATA</sequence>
<dbReference type="Gene3D" id="1.10.260.40">
    <property type="entry name" value="lambda repressor-like DNA-binding domains"/>
    <property type="match status" value="1"/>
</dbReference>
<proteinExistence type="predicted"/>
<dbReference type="Pfam" id="PF13744">
    <property type="entry name" value="HTH_37"/>
    <property type="match status" value="1"/>
</dbReference>
<gene>
    <name evidence="2" type="ORF">F9L08_27275</name>
</gene>
<evidence type="ECO:0000259" key="1">
    <source>
        <dbReference type="Pfam" id="PF13744"/>
    </source>
</evidence>
<dbReference type="InterPro" id="IPR039554">
    <property type="entry name" value="HigA2-like_HTH"/>
</dbReference>
<feature type="domain" description="HigA2-like helix-turn-helix" evidence="1">
    <location>
        <begin position="2"/>
        <end position="78"/>
    </location>
</feature>
<dbReference type="Proteomes" id="UP000481643">
    <property type="component" value="Unassembled WGS sequence"/>
</dbReference>
<accession>A0A6L3Y9H1</accession>